<dbReference type="RefSeq" id="XP_018657529.1">
    <property type="nucleotide sequence ID" value="XM_018809261.1"/>
</dbReference>
<comment type="caution">
    <text evidence="20">The sequence shown here is derived from an EMBL/GenBank/DDBJ whole genome shotgun (WGS) entry which is preliminary data.</text>
</comment>
<comment type="subcellular location">
    <subcellularLocation>
        <location evidence="2">Secreted</location>
    </subcellularLocation>
</comment>
<evidence type="ECO:0000259" key="17">
    <source>
        <dbReference type="Pfam" id="PF17753"/>
    </source>
</evidence>
<comment type="subunit">
    <text evidence="5">Homodimer.</text>
</comment>
<accession>A0A2P4ZFP0</accession>
<sequence>MGLSSYTRAVGTTGVLLAQVAKASYNVLDLSTQQWTLTSPNFPNISVPGKVPSHAHVDLYAANIISDPLIGLNDFNLRWVGFNNWTYTSDINGLYDQHTATNVLHVQDLTNRRQNPKNLTSYLVFNGLDTYAAIDFCGNQIANADNQFRQWVFNISEALASCQDQQPQLVVRFGAAPNISATIAAEPGQETWPNGIDEVYEIPNRQFIRKEQSDFGWDWGPAFSPAGIWQPAYLVQLDGPESVYVKNSAFDLYRHGQLNNLPPDQTADWVFNASVDVVGNIPPEAYLRYSIVDLDTQKQVSSGNLSNIENGGDVITGIATLDASEYELWWPNGLGAQKLYNVSVEIISSQKNIAAVTKRMGFRTIVLNMEPISDLQLSQGIINGSNFHFEINGHTFYAKGSNFVPPDPFWPRVTPEHIQEILSDVVDANQNMLRVWSSGAYSPDFMYDLADEMGILLWCEFEFSVSLYPVAPAFLENVRQEAVYQVRRANHHPSLALWAGGNEMEKDELPAVKSQAPDQYERYLGEYLELFLNTLLPAVYGNSRSISYMPCSTNNGYLELNFSLPIPFVDRLYNTTPGYLYGDSDFYDYNAADAWDINHYVAGRFANEFGFHSMPSIETWREAIPDDQLTFNSTMTVLRNHHYPPGSLTTTNTADPLRGMGEMTLGVQLWYPKPMKTDPVANFSAWCHTTQVFQADFYHTKIQYYRAGTGMPHRQLGSLYWQLNDIWQAPTWSSREYDGRWKVNFYATKDIFQPVIIAPVFNVTTGILDIYAISDLWSDVSGEASWEWIGYDGKPVGSANLSVEAQKFTVGPVNSTILASMNIPQLTGNGSLPAANAVLIANITATGTPPNAQGTKTYTHSNYYTATPLSKAKLVDPELSIRQEENGFTVTAEKGVSAFTWIALDPSDSSAIVTFEDNGFWLRQGQSKTVGYSVRGSSPGWEGRVTVSSIWNNTLPS</sequence>
<dbReference type="InterPro" id="IPR054593">
    <property type="entry name" value="Beta-mannosidase-like_N2"/>
</dbReference>
<dbReference type="Gene3D" id="2.60.120.260">
    <property type="entry name" value="Galactose-binding domain-like"/>
    <property type="match status" value="1"/>
</dbReference>
<dbReference type="EMBL" id="JPDN02000032">
    <property type="protein sequence ID" value="PON23098.1"/>
    <property type="molecule type" value="Genomic_DNA"/>
</dbReference>
<evidence type="ECO:0000256" key="10">
    <source>
        <dbReference type="ARBA" id="ARBA00022801"/>
    </source>
</evidence>
<keyword evidence="14" id="KW-0624">Polysaccharide degradation</keyword>
<dbReference type="SUPFAM" id="SSF51445">
    <property type="entry name" value="(Trans)glycosidases"/>
    <property type="match status" value="1"/>
</dbReference>
<evidence type="ECO:0000313" key="21">
    <source>
        <dbReference type="Proteomes" id="UP000054821"/>
    </source>
</evidence>
<dbReference type="Gene3D" id="3.20.20.80">
    <property type="entry name" value="Glycosidases"/>
    <property type="match status" value="1"/>
</dbReference>
<gene>
    <name evidence="20" type="ORF">TGAM01_v208103</name>
</gene>
<dbReference type="PANTHER" id="PTHR43730">
    <property type="entry name" value="BETA-MANNOSIDASE"/>
    <property type="match status" value="1"/>
</dbReference>
<keyword evidence="12" id="KW-0119">Carbohydrate metabolism</keyword>
<comment type="pathway">
    <text evidence="3">Glycan metabolism; N-glycan degradation.</text>
</comment>
<dbReference type="GO" id="GO:0004567">
    <property type="term" value="F:beta-mannosidase activity"/>
    <property type="evidence" value="ECO:0007669"/>
    <property type="project" value="UniProtKB-EC"/>
</dbReference>
<evidence type="ECO:0000256" key="9">
    <source>
        <dbReference type="ARBA" id="ARBA00022729"/>
    </source>
</evidence>
<feature type="domain" description="Beta-mannosidase-like galactose-binding" evidence="19">
    <location>
        <begin position="35"/>
        <end position="230"/>
    </location>
</feature>
<dbReference type="PANTHER" id="PTHR43730:SF5">
    <property type="entry name" value="BETA-MANNOSIDASE A"/>
    <property type="match status" value="1"/>
</dbReference>
<evidence type="ECO:0000256" key="3">
    <source>
        <dbReference type="ARBA" id="ARBA00004740"/>
    </source>
</evidence>
<dbReference type="STRING" id="398673.A0A2P4ZFP0"/>
<keyword evidence="9" id="KW-0732">Signal</keyword>
<evidence type="ECO:0000259" key="16">
    <source>
        <dbReference type="Pfam" id="PF00703"/>
    </source>
</evidence>
<evidence type="ECO:0000259" key="18">
    <source>
        <dbReference type="Pfam" id="PF17786"/>
    </source>
</evidence>
<proteinExistence type="inferred from homology"/>
<dbReference type="InterPro" id="IPR008979">
    <property type="entry name" value="Galactose-bd-like_sf"/>
</dbReference>
<feature type="domain" description="Mannosidase Ig/CBM-like" evidence="18">
    <location>
        <begin position="767"/>
        <end position="847"/>
    </location>
</feature>
<dbReference type="Pfam" id="PF17753">
    <property type="entry name" value="Ig_mannosidase"/>
    <property type="match status" value="1"/>
</dbReference>
<evidence type="ECO:0000256" key="15">
    <source>
        <dbReference type="ARBA" id="ARBA00031061"/>
    </source>
</evidence>
<dbReference type="Pfam" id="PF00703">
    <property type="entry name" value="Glyco_hydro_2"/>
    <property type="match status" value="1"/>
</dbReference>
<evidence type="ECO:0000256" key="8">
    <source>
        <dbReference type="ARBA" id="ARBA00022525"/>
    </source>
</evidence>
<dbReference type="InterPro" id="IPR050887">
    <property type="entry name" value="Beta-mannosidase_GH2"/>
</dbReference>
<evidence type="ECO:0000256" key="12">
    <source>
        <dbReference type="ARBA" id="ARBA00023277"/>
    </source>
</evidence>
<keyword evidence="13" id="KW-0326">Glycosidase</keyword>
<dbReference type="EC" id="3.2.1.25" evidence="6"/>
<evidence type="ECO:0000256" key="7">
    <source>
        <dbReference type="ARBA" id="ARBA00021795"/>
    </source>
</evidence>
<dbReference type="InterPro" id="IPR017853">
    <property type="entry name" value="GH"/>
</dbReference>
<dbReference type="SUPFAM" id="SSF49303">
    <property type="entry name" value="beta-Galactosidase/glucuronidase domain"/>
    <property type="match status" value="1"/>
</dbReference>
<dbReference type="InterPro" id="IPR006102">
    <property type="entry name" value="Ig-like_GH2"/>
</dbReference>
<evidence type="ECO:0000256" key="1">
    <source>
        <dbReference type="ARBA" id="ARBA00000829"/>
    </source>
</evidence>
<dbReference type="Proteomes" id="UP000054821">
    <property type="component" value="Unassembled WGS sequence"/>
</dbReference>
<dbReference type="InterPro" id="IPR041625">
    <property type="entry name" value="Beta-mannosidase_Ig"/>
</dbReference>
<dbReference type="GeneID" id="29989344"/>
<dbReference type="UniPathway" id="UPA00280"/>
<evidence type="ECO:0000256" key="4">
    <source>
        <dbReference type="ARBA" id="ARBA00007483"/>
    </source>
</evidence>
<evidence type="ECO:0000259" key="19">
    <source>
        <dbReference type="Pfam" id="PF22666"/>
    </source>
</evidence>
<evidence type="ECO:0000256" key="2">
    <source>
        <dbReference type="ARBA" id="ARBA00004613"/>
    </source>
</evidence>
<reference evidence="20 21" key="1">
    <citation type="journal article" date="2016" name="Genome Announc.">
        <title>Draft Whole-Genome Sequence of Trichoderma gamsii T6085, a Promising Biocontrol Agent of Fusarium Head Blight on Wheat.</title>
        <authorList>
            <person name="Baroncelli R."/>
            <person name="Zapparata A."/>
            <person name="Piaggeschi G."/>
            <person name="Sarrocco S."/>
            <person name="Vannacci G."/>
        </authorList>
    </citation>
    <scope>NUCLEOTIDE SEQUENCE [LARGE SCALE GENOMIC DNA]</scope>
    <source>
        <strain evidence="20 21">T6085</strain>
    </source>
</reference>
<dbReference type="Gene3D" id="2.60.40.10">
    <property type="entry name" value="Immunoglobulins"/>
    <property type="match status" value="3"/>
</dbReference>
<dbReference type="AlphaFoldDB" id="A0A2P4ZFP0"/>
<feature type="domain" description="Glycoside hydrolase family 2 immunoglobulin-like beta-sandwich" evidence="16">
    <location>
        <begin position="266"/>
        <end position="363"/>
    </location>
</feature>
<dbReference type="GO" id="GO:0000272">
    <property type="term" value="P:polysaccharide catabolic process"/>
    <property type="evidence" value="ECO:0007669"/>
    <property type="project" value="UniProtKB-KW"/>
</dbReference>
<keyword evidence="10" id="KW-0378">Hydrolase</keyword>
<organism evidence="20 21">
    <name type="scientific">Trichoderma gamsii</name>
    <dbReference type="NCBI Taxonomy" id="398673"/>
    <lineage>
        <taxon>Eukaryota</taxon>
        <taxon>Fungi</taxon>
        <taxon>Dikarya</taxon>
        <taxon>Ascomycota</taxon>
        <taxon>Pezizomycotina</taxon>
        <taxon>Sordariomycetes</taxon>
        <taxon>Hypocreomycetidae</taxon>
        <taxon>Hypocreales</taxon>
        <taxon>Hypocreaceae</taxon>
        <taxon>Trichoderma</taxon>
    </lineage>
</organism>
<evidence type="ECO:0000256" key="6">
    <source>
        <dbReference type="ARBA" id="ARBA00012754"/>
    </source>
</evidence>
<dbReference type="InterPro" id="IPR041447">
    <property type="entry name" value="Mannosidase_ig"/>
</dbReference>
<comment type="similarity">
    <text evidence="4">Belongs to the glycosyl hydrolase 2 family. Beta-mannosidase A subfamily.</text>
</comment>
<evidence type="ECO:0000256" key="13">
    <source>
        <dbReference type="ARBA" id="ARBA00023295"/>
    </source>
</evidence>
<evidence type="ECO:0000313" key="20">
    <source>
        <dbReference type="EMBL" id="PON23098.1"/>
    </source>
</evidence>
<dbReference type="GO" id="GO:0005576">
    <property type="term" value="C:extracellular region"/>
    <property type="evidence" value="ECO:0007669"/>
    <property type="project" value="UniProtKB-SubCell"/>
</dbReference>
<evidence type="ECO:0000256" key="5">
    <source>
        <dbReference type="ARBA" id="ARBA00011738"/>
    </source>
</evidence>
<keyword evidence="21" id="KW-1185">Reference proteome</keyword>
<dbReference type="Pfam" id="PF22666">
    <property type="entry name" value="Glyco_hydro_2_N2"/>
    <property type="match status" value="1"/>
</dbReference>
<name>A0A2P4ZFP0_9HYPO</name>
<dbReference type="InterPro" id="IPR013783">
    <property type="entry name" value="Ig-like_fold"/>
</dbReference>
<evidence type="ECO:0000256" key="11">
    <source>
        <dbReference type="ARBA" id="ARBA00023180"/>
    </source>
</evidence>
<dbReference type="GO" id="GO:0006516">
    <property type="term" value="P:glycoprotein catabolic process"/>
    <property type="evidence" value="ECO:0007669"/>
    <property type="project" value="TreeGrafter"/>
</dbReference>
<dbReference type="SUPFAM" id="SSF49785">
    <property type="entry name" value="Galactose-binding domain-like"/>
    <property type="match status" value="1"/>
</dbReference>
<feature type="domain" description="Beta-mannosidase Ig-fold" evidence="17">
    <location>
        <begin position="874"/>
        <end position="953"/>
    </location>
</feature>
<keyword evidence="11" id="KW-0325">Glycoprotein</keyword>
<keyword evidence="8" id="KW-0964">Secreted</keyword>
<evidence type="ECO:0000256" key="14">
    <source>
        <dbReference type="ARBA" id="ARBA00023326"/>
    </source>
</evidence>
<comment type="catalytic activity">
    <reaction evidence="1">
        <text>Hydrolysis of terminal, non-reducing beta-D-mannose residues in beta-D-mannosides.</text>
        <dbReference type="EC" id="3.2.1.25"/>
    </reaction>
</comment>
<dbReference type="Pfam" id="PF17786">
    <property type="entry name" value="Mannosidase_ig"/>
    <property type="match status" value="1"/>
</dbReference>
<dbReference type="InterPro" id="IPR036156">
    <property type="entry name" value="Beta-gal/glucu_dom_sf"/>
</dbReference>
<dbReference type="FunFam" id="3.20.20.80:FF:000084">
    <property type="entry name" value="Beta-mannosidase A"/>
    <property type="match status" value="1"/>
</dbReference>
<protein>
    <recommendedName>
        <fullName evidence="7">Beta-mannosidase A</fullName>
        <ecNumber evidence="6">3.2.1.25</ecNumber>
    </recommendedName>
    <alternativeName>
        <fullName evidence="15">Mannanase A</fullName>
    </alternativeName>
</protein>